<sequence>MQSSKRQRKLIRKQLQYRNAQSSTYSTNTPFRAAERNFKSRLPPPDFNNVIDFYNIDNCCEEIKSKIVEVELKADLDEEYGELFGSSDGIENVNMKKAYCIKDLPGFIFIRNPFTPEAQKNIVKRCLEDFTRKPNLSNLDTHYVLPKQGIWELHERAYKGQLNEEDDEFFVPLKATSIEENTERCIDDNESSPILQLKDQKEDSSNINSNMAQCLENKESSNLNEEKTDPPPSSTVPILPPSELIRKLRWVTLGYQYHWPTKTYHLDRRFDFPKDINYLAKAVVRSVDGIGLPDGSFIHRYDVAKWKSEAGVINYYQLKDNLMAHVDRSEINMDAPLISFRSLDLKCVHGFYISILAITHTSFVLY</sequence>
<dbReference type="Proteomes" id="UP000789525">
    <property type="component" value="Unassembled WGS sequence"/>
</dbReference>
<organism evidence="1 2">
    <name type="scientific">Acaulospora colombiana</name>
    <dbReference type="NCBI Taxonomy" id="27376"/>
    <lineage>
        <taxon>Eukaryota</taxon>
        <taxon>Fungi</taxon>
        <taxon>Fungi incertae sedis</taxon>
        <taxon>Mucoromycota</taxon>
        <taxon>Glomeromycotina</taxon>
        <taxon>Glomeromycetes</taxon>
        <taxon>Diversisporales</taxon>
        <taxon>Acaulosporaceae</taxon>
        <taxon>Acaulospora</taxon>
    </lineage>
</organism>
<accession>A0ACA9KC97</accession>
<name>A0ACA9KC97_9GLOM</name>
<evidence type="ECO:0000313" key="1">
    <source>
        <dbReference type="EMBL" id="CAG8464511.1"/>
    </source>
</evidence>
<gene>
    <name evidence="1" type="ORF">ACOLOM_LOCUS1314</name>
</gene>
<dbReference type="EMBL" id="CAJVPT010001547">
    <property type="protein sequence ID" value="CAG8464511.1"/>
    <property type="molecule type" value="Genomic_DNA"/>
</dbReference>
<evidence type="ECO:0000313" key="2">
    <source>
        <dbReference type="Proteomes" id="UP000789525"/>
    </source>
</evidence>
<reference evidence="1" key="1">
    <citation type="submission" date="2021-06" db="EMBL/GenBank/DDBJ databases">
        <authorList>
            <person name="Kallberg Y."/>
            <person name="Tangrot J."/>
            <person name="Rosling A."/>
        </authorList>
    </citation>
    <scope>NUCLEOTIDE SEQUENCE</scope>
    <source>
        <strain evidence="1">CL356</strain>
    </source>
</reference>
<comment type="caution">
    <text evidence="1">The sequence shown here is derived from an EMBL/GenBank/DDBJ whole genome shotgun (WGS) entry which is preliminary data.</text>
</comment>
<protein>
    <submittedName>
        <fullName evidence="1">7084_t:CDS:1</fullName>
    </submittedName>
</protein>
<keyword evidence="2" id="KW-1185">Reference proteome</keyword>
<proteinExistence type="predicted"/>